<dbReference type="InterPro" id="IPR029095">
    <property type="entry name" value="NarX-like_N"/>
</dbReference>
<reference evidence="7 8" key="1">
    <citation type="submission" date="2018-01" db="EMBL/GenBank/DDBJ databases">
        <title>Novel co-symbiosis in the lucinid bivalve Phacoides pectinatus.</title>
        <authorList>
            <person name="Lim S.J."/>
            <person name="Davis B.G."/>
            <person name="Gill D.E."/>
            <person name="Engel A.S."/>
            <person name="Anderson L.C."/>
            <person name="Campbell B.J."/>
        </authorList>
    </citation>
    <scope>NUCLEOTIDE SEQUENCE [LARGE SCALE GENOMIC DNA]</scope>
    <source>
        <strain evidence="7">N3_P5</strain>
    </source>
</reference>
<evidence type="ECO:0000256" key="4">
    <source>
        <dbReference type="ARBA" id="ARBA00023136"/>
    </source>
</evidence>
<feature type="signal peptide" evidence="5">
    <location>
        <begin position="1"/>
        <end position="23"/>
    </location>
</feature>
<evidence type="ECO:0000256" key="2">
    <source>
        <dbReference type="ARBA" id="ARBA00022692"/>
    </source>
</evidence>
<name>A0A6N4DQ61_9GAMM</name>
<gene>
    <name evidence="7" type="ORF">C3L24_11600</name>
</gene>
<evidence type="ECO:0000259" key="6">
    <source>
        <dbReference type="Pfam" id="PF13675"/>
    </source>
</evidence>
<evidence type="ECO:0000256" key="3">
    <source>
        <dbReference type="ARBA" id="ARBA00022989"/>
    </source>
</evidence>
<dbReference type="AlphaFoldDB" id="A0A6N4DQ61"/>
<dbReference type="Pfam" id="PF13675">
    <property type="entry name" value="PilJ"/>
    <property type="match status" value="1"/>
</dbReference>
<proteinExistence type="predicted"/>
<dbReference type="Proteomes" id="UP000250928">
    <property type="component" value="Unassembled WGS sequence"/>
</dbReference>
<feature type="domain" description="NarX-like N-terminal" evidence="6">
    <location>
        <begin position="25"/>
        <end position="113"/>
    </location>
</feature>
<evidence type="ECO:0000313" key="7">
    <source>
        <dbReference type="EMBL" id="PUD99065.1"/>
    </source>
</evidence>
<evidence type="ECO:0000313" key="8">
    <source>
        <dbReference type="Proteomes" id="UP000250928"/>
    </source>
</evidence>
<evidence type="ECO:0000256" key="5">
    <source>
        <dbReference type="SAM" id="SignalP"/>
    </source>
</evidence>
<keyword evidence="2" id="KW-0812">Transmembrane</keyword>
<dbReference type="GO" id="GO:0016020">
    <property type="term" value="C:membrane"/>
    <property type="evidence" value="ECO:0007669"/>
    <property type="project" value="UniProtKB-SubCell"/>
</dbReference>
<comment type="caution">
    <text evidence="7">The sequence shown here is derived from an EMBL/GenBank/DDBJ whole genome shotgun (WGS) entry which is preliminary data.</text>
</comment>
<keyword evidence="5" id="KW-0732">Signal</keyword>
<keyword evidence="4" id="KW-0472">Membrane</keyword>
<feature type="chain" id="PRO_5026758581" description="NarX-like N-terminal domain-containing protein" evidence="5">
    <location>
        <begin position="24"/>
        <end position="219"/>
    </location>
</feature>
<dbReference type="EMBL" id="PQCO01000273">
    <property type="protein sequence ID" value="PUD99065.1"/>
    <property type="molecule type" value="Genomic_DNA"/>
</dbReference>
<sequence>MFGKSLSWILLLSVVSFCGSGFAASALTMGDAIDKAGRQRMLTQRMIKSYSLVGMKLKPGAEHEMEDAASLFSAQLAELTAFAEGDAEREQVGRITLLWGDLRTELDQPPSLDRAGELNDLAELLLQESHKLVLMLEKRSGTVAGKLVNISGRQRMLSQRIAKIYLLETWGLGSDVMAKQYEGAVSDFSDALVLLMESRMNTPDIAEGLAAVKKNWLFP</sequence>
<organism evidence="7 8">
    <name type="scientific">Candidatus Sedimenticola endophacoides</name>
    <dbReference type="NCBI Taxonomy" id="2548426"/>
    <lineage>
        <taxon>Bacteria</taxon>
        <taxon>Pseudomonadati</taxon>
        <taxon>Pseudomonadota</taxon>
        <taxon>Gammaproteobacteria</taxon>
        <taxon>Chromatiales</taxon>
        <taxon>Sedimenticolaceae</taxon>
        <taxon>Sedimenticola</taxon>
    </lineage>
</organism>
<comment type="subcellular location">
    <subcellularLocation>
        <location evidence="1">Membrane</location>
        <topology evidence="1">Multi-pass membrane protein</topology>
    </subcellularLocation>
</comment>
<keyword evidence="3" id="KW-1133">Transmembrane helix</keyword>
<accession>A0A6N4DQ61</accession>
<evidence type="ECO:0000256" key="1">
    <source>
        <dbReference type="ARBA" id="ARBA00004141"/>
    </source>
</evidence>
<protein>
    <recommendedName>
        <fullName evidence="6">NarX-like N-terminal domain-containing protein</fullName>
    </recommendedName>
</protein>